<comment type="caution">
    <text evidence="1">The sequence shown here is derived from an EMBL/GenBank/DDBJ whole genome shotgun (WGS) entry which is preliminary data.</text>
</comment>
<dbReference type="Proteomes" id="UP000284322">
    <property type="component" value="Unassembled WGS sequence"/>
</dbReference>
<evidence type="ECO:0000313" key="2">
    <source>
        <dbReference type="Proteomes" id="UP000284322"/>
    </source>
</evidence>
<proteinExistence type="predicted"/>
<protein>
    <submittedName>
        <fullName evidence="1">Uncharacterized protein</fullName>
    </submittedName>
</protein>
<gene>
    <name evidence="1" type="ORF">D6858_00195</name>
</gene>
<reference evidence="1 2" key="1">
    <citation type="submission" date="2018-09" db="EMBL/GenBank/DDBJ databases">
        <title>Altererythrobacter sp.Ery1 and Ery12, the genome sequencing of novel strains in genus Alterythrobacter.</title>
        <authorList>
            <person name="Cheng H."/>
            <person name="Wu Y.-H."/>
            <person name="Fang C."/>
            <person name="Xu X.-W."/>
        </authorList>
    </citation>
    <scope>NUCLEOTIDE SEQUENCE [LARGE SCALE GENOMIC DNA]</scope>
    <source>
        <strain evidence="1 2">Ery12</strain>
    </source>
</reference>
<dbReference type="AlphaFoldDB" id="A0A419R6I3"/>
<name>A0A419R6I3_9SPHN</name>
<keyword evidence="2" id="KW-1185">Reference proteome</keyword>
<sequence length="122" mass="13994">MQKVGNMSDTSNSSINARFWGQDPRFVVIGDDHYPVLLTEYLENGAYCEDLTEFHGYREQFFALAERRAKAVLVRNGQDFEGEDDPEWEMIGLYELANVALKGNKLRCVVGRLIDKVEEEDV</sequence>
<accession>A0A419R6I3</accession>
<organism evidence="1 2">
    <name type="scientific">Tsuneonella suprasediminis</name>
    <dbReference type="NCBI Taxonomy" id="2306996"/>
    <lineage>
        <taxon>Bacteria</taxon>
        <taxon>Pseudomonadati</taxon>
        <taxon>Pseudomonadota</taxon>
        <taxon>Alphaproteobacteria</taxon>
        <taxon>Sphingomonadales</taxon>
        <taxon>Erythrobacteraceae</taxon>
        <taxon>Tsuneonella</taxon>
    </lineage>
</organism>
<evidence type="ECO:0000313" key="1">
    <source>
        <dbReference type="EMBL" id="RJX71813.1"/>
    </source>
</evidence>
<dbReference type="EMBL" id="RAHJ01000001">
    <property type="protein sequence ID" value="RJX71813.1"/>
    <property type="molecule type" value="Genomic_DNA"/>
</dbReference>